<keyword evidence="1" id="KW-0812">Transmembrane</keyword>
<protein>
    <recommendedName>
        <fullName evidence="4">DUF3592 domain-containing protein</fullName>
    </recommendedName>
</protein>
<proteinExistence type="predicted"/>
<name>A0A6B9ZL90_9BACT</name>
<keyword evidence="1" id="KW-1133">Transmembrane helix</keyword>
<accession>A0A6B9ZL90</accession>
<evidence type="ECO:0000313" key="3">
    <source>
        <dbReference type="Proteomes" id="UP000476411"/>
    </source>
</evidence>
<dbReference type="RefSeq" id="WP_162334446.1">
    <property type="nucleotide sequence ID" value="NZ_CP048113.1"/>
</dbReference>
<reference evidence="2 3" key="1">
    <citation type="submission" date="2020-01" db="EMBL/GenBank/DDBJ databases">
        <title>Complete genome sequence of Chitinophaga sp. H33E-04 isolated from quinoa roots.</title>
        <authorList>
            <person name="Weon H.-Y."/>
            <person name="Lee S.A."/>
        </authorList>
    </citation>
    <scope>NUCLEOTIDE SEQUENCE [LARGE SCALE GENOMIC DNA]</scope>
    <source>
        <strain evidence="2 3">H33E-04</strain>
    </source>
</reference>
<dbReference type="AlphaFoldDB" id="A0A6B9ZL90"/>
<sequence>MQDFSFMTIEEIFLLQDALKKNKRQILKFISFGLLLVIFAAFVPHYFLSRRLSEEEINDSLFSYKNLWFWAWLGSFVLALIFALIKVTDVRYFTIKKDLTKLEKGQIQVPLESVYQGNNEMQTSFVVQQEGVKKRKRLFYWMRGRLDNFRAGQQVEIIYGRHSRVILAINKL</sequence>
<evidence type="ECO:0000313" key="2">
    <source>
        <dbReference type="EMBL" id="QHS62746.1"/>
    </source>
</evidence>
<keyword evidence="1" id="KW-0472">Membrane</keyword>
<dbReference type="KEGG" id="chih:GWR21_25150"/>
<feature type="transmembrane region" description="Helical" evidence="1">
    <location>
        <begin position="67"/>
        <end position="87"/>
    </location>
</feature>
<dbReference type="Proteomes" id="UP000476411">
    <property type="component" value="Chromosome"/>
</dbReference>
<feature type="transmembrane region" description="Helical" evidence="1">
    <location>
        <begin position="26"/>
        <end position="47"/>
    </location>
</feature>
<organism evidence="2 3">
    <name type="scientific">Chitinophaga agri</name>
    <dbReference type="NCBI Taxonomy" id="2703787"/>
    <lineage>
        <taxon>Bacteria</taxon>
        <taxon>Pseudomonadati</taxon>
        <taxon>Bacteroidota</taxon>
        <taxon>Chitinophagia</taxon>
        <taxon>Chitinophagales</taxon>
        <taxon>Chitinophagaceae</taxon>
        <taxon>Chitinophaga</taxon>
    </lineage>
</organism>
<dbReference type="EMBL" id="CP048113">
    <property type="protein sequence ID" value="QHS62746.1"/>
    <property type="molecule type" value="Genomic_DNA"/>
</dbReference>
<evidence type="ECO:0000256" key="1">
    <source>
        <dbReference type="SAM" id="Phobius"/>
    </source>
</evidence>
<evidence type="ECO:0008006" key="4">
    <source>
        <dbReference type="Google" id="ProtNLM"/>
    </source>
</evidence>
<keyword evidence="3" id="KW-1185">Reference proteome</keyword>
<gene>
    <name evidence="2" type="ORF">GWR21_25150</name>
</gene>